<protein>
    <submittedName>
        <fullName evidence="2">Heterokaryon incompatibility protein-domain-containing protein</fullName>
    </submittedName>
</protein>
<proteinExistence type="predicted"/>
<name>A0A9P8C428_9HELO</name>
<evidence type="ECO:0000313" key="3">
    <source>
        <dbReference type="Proteomes" id="UP000824998"/>
    </source>
</evidence>
<evidence type="ECO:0000313" key="2">
    <source>
        <dbReference type="EMBL" id="KAG9232740.1"/>
    </source>
</evidence>
<dbReference type="PANTHER" id="PTHR10622">
    <property type="entry name" value="HET DOMAIN-CONTAINING PROTEIN"/>
    <property type="match status" value="1"/>
</dbReference>
<dbReference type="OrthoDB" id="674604at2759"/>
<evidence type="ECO:0000259" key="1">
    <source>
        <dbReference type="Pfam" id="PF06985"/>
    </source>
</evidence>
<sequence length="348" mass="40448">MRLLNTTSFILEEFTGREIPQYAILSHRWGNQEISFQDIQMFKNFTDYFKTRKSTKSEGWSKIKAACEQAVLAGCKWIWVDSCCIDKTSSAELSEAINSMFLWYRDAVVCYAYLPDVFKCWGEEFDLRVNYEFRNSKWFGRGWTLQELLAPKKLIFFNRYWLRLGDRKALWTMVSQTTGIKDEVGWASASVAQKMSWASKRETTRVEDRAYSLMGLFDVNMPPLYGEGENAFIRLQLEILRISDDESIFAWRDPKNLSGGLLARSPNAFQESGDIERFDSDHYEKPPYSMTNKGLRMEFPLLPAWRFQNSALDADDTSLAPLQCRFGGDHSRLALLLRCIKGSQFRRI</sequence>
<reference evidence="2" key="1">
    <citation type="journal article" date="2021" name="IMA Fungus">
        <title>Genomic characterization of three marine fungi, including Emericellopsis atlantica sp. nov. with signatures of a generalist lifestyle and marine biomass degradation.</title>
        <authorList>
            <person name="Hagestad O.C."/>
            <person name="Hou L."/>
            <person name="Andersen J.H."/>
            <person name="Hansen E.H."/>
            <person name="Altermark B."/>
            <person name="Li C."/>
            <person name="Kuhnert E."/>
            <person name="Cox R.J."/>
            <person name="Crous P.W."/>
            <person name="Spatafora J.W."/>
            <person name="Lail K."/>
            <person name="Amirebrahimi M."/>
            <person name="Lipzen A."/>
            <person name="Pangilinan J."/>
            <person name="Andreopoulos W."/>
            <person name="Hayes R.D."/>
            <person name="Ng V."/>
            <person name="Grigoriev I.V."/>
            <person name="Jackson S.A."/>
            <person name="Sutton T.D.S."/>
            <person name="Dobson A.D.W."/>
            <person name="Rama T."/>
        </authorList>
    </citation>
    <scope>NUCLEOTIDE SEQUENCE</scope>
    <source>
        <strain evidence="2">TRa018bII</strain>
    </source>
</reference>
<dbReference type="Proteomes" id="UP000824998">
    <property type="component" value="Unassembled WGS sequence"/>
</dbReference>
<keyword evidence="3" id="KW-1185">Reference proteome</keyword>
<dbReference type="AlphaFoldDB" id="A0A9P8C428"/>
<feature type="non-terminal residue" evidence="2">
    <location>
        <position position="348"/>
    </location>
</feature>
<dbReference type="InterPro" id="IPR010730">
    <property type="entry name" value="HET"/>
</dbReference>
<comment type="caution">
    <text evidence="2">The sequence shown here is derived from an EMBL/GenBank/DDBJ whole genome shotgun (WGS) entry which is preliminary data.</text>
</comment>
<dbReference type="Pfam" id="PF06985">
    <property type="entry name" value="HET"/>
    <property type="match status" value="1"/>
</dbReference>
<accession>A0A9P8C428</accession>
<dbReference type="PANTHER" id="PTHR10622:SF10">
    <property type="entry name" value="HET DOMAIN-CONTAINING PROTEIN"/>
    <property type="match status" value="1"/>
</dbReference>
<organism evidence="2 3">
    <name type="scientific">Amylocarpus encephaloides</name>
    <dbReference type="NCBI Taxonomy" id="45428"/>
    <lineage>
        <taxon>Eukaryota</taxon>
        <taxon>Fungi</taxon>
        <taxon>Dikarya</taxon>
        <taxon>Ascomycota</taxon>
        <taxon>Pezizomycotina</taxon>
        <taxon>Leotiomycetes</taxon>
        <taxon>Helotiales</taxon>
        <taxon>Helotiales incertae sedis</taxon>
        <taxon>Amylocarpus</taxon>
    </lineage>
</organism>
<dbReference type="EMBL" id="MU251532">
    <property type="protein sequence ID" value="KAG9232740.1"/>
    <property type="molecule type" value="Genomic_DNA"/>
</dbReference>
<gene>
    <name evidence="2" type="ORF">BJ875DRAFT_358193</name>
</gene>
<feature type="domain" description="Heterokaryon incompatibility" evidence="1">
    <location>
        <begin position="22"/>
        <end position="114"/>
    </location>
</feature>